<keyword evidence="2" id="KW-1185">Reference proteome</keyword>
<evidence type="ECO:0000313" key="1">
    <source>
        <dbReference type="EMBL" id="EPY16437.1"/>
    </source>
</evidence>
<evidence type="ECO:0000313" key="2">
    <source>
        <dbReference type="Proteomes" id="UP000015354"/>
    </source>
</evidence>
<dbReference type="EMBL" id="ATMH01011172">
    <property type="protein sequence ID" value="EPY16437.1"/>
    <property type="molecule type" value="Genomic_DNA"/>
</dbReference>
<sequence length="85" mass="9053">MCPLCRERDYMPRANRPETLARDNVHHLELTVRVAPGASAATVAVGVLLTCDGAYYNPTNLIACQLLTVAPGALYAEALEAAAVQ</sequence>
<dbReference type="OrthoDB" id="8062037at2759"/>
<proteinExistence type="predicted"/>
<protein>
    <submittedName>
        <fullName evidence="1">Uncharacterized protein</fullName>
    </submittedName>
</protein>
<comment type="caution">
    <text evidence="1">The sequence shown here is derived from an EMBL/GenBank/DDBJ whole genome shotgun (WGS) entry which is preliminary data.</text>
</comment>
<name>S9TEF5_9TRYP</name>
<reference evidence="1 2" key="1">
    <citation type="journal article" date="2013" name="PLoS ONE">
        <title>Predicting the Proteins of Angomonas deanei, Strigomonas culicis and Their Respective Endosymbionts Reveals New Aspects of the Trypanosomatidae Family.</title>
        <authorList>
            <person name="Motta M.C."/>
            <person name="Martins A.C."/>
            <person name="de Souza S.S."/>
            <person name="Catta-Preta C.M."/>
            <person name="Silva R."/>
            <person name="Klein C.C."/>
            <person name="de Almeida L.G."/>
            <person name="de Lima Cunha O."/>
            <person name="Ciapina L.P."/>
            <person name="Brocchi M."/>
            <person name="Colabardini A.C."/>
            <person name="de Araujo Lima B."/>
            <person name="Machado C.R."/>
            <person name="de Almeida Soares C.M."/>
            <person name="Probst C.M."/>
            <person name="de Menezes C.B."/>
            <person name="Thompson C.E."/>
            <person name="Bartholomeu D.C."/>
            <person name="Gradia D.F."/>
            <person name="Pavoni D.P."/>
            <person name="Grisard E.C."/>
            <person name="Fantinatti-Garboggini F."/>
            <person name="Marchini F.K."/>
            <person name="Rodrigues-Luiz G.F."/>
            <person name="Wagner G."/>
            <person name="Goldman G.H."/>
            <person name="Fietto J.L."/>
            <person name="Elias M.C."/>
            <person name="Goldman M.H."/>
            <person name="Sagot M.F."/>
            <person name="Pereira M."/>
            <person name="Stoco P.H."/>
            <person name="de Mendonca-Neto R.P."/>
            <person name="Teixeira S.M."/>
            <person name="Maciel T.E."/>
            <person name="de Oliveira Mendes T.A."/>
            <person name="Urmenyi T.P."/>
            <person name="de Souza W."/>
            <person name="Schenkman S."/>
            <person name="de Vasconcelos A.T."/>
        </authorList>
    </citation>
    <scope>NUCLEOTIDE SEQUENCE [LARGE SCALE GENOMIC DNA]</scope>
</reference>
<dbReference type="AlphaFoldDB" id="S9TEF5"/>
<dbReference type="Proteomes" id="UP000015354">
    <property type="component" value="Unassembled WGS sequence"/>
</dbReference>
<accession>S9TEF5</accession>
<organism evidence="1 2">
    <name type="scientific">Strigomonas culicis</name>
    <dbReference type="NCBI Taxonomy" id="28005"/>
    <lineage>
        <taxon>Eukaryota</taxon>
        <taxon>Discoba</taxon>
        <taxon>Euglenozoa</taxon>
        <taxon>Kinetoplastea</taxon>
        <taxon>Metakinetoplastina</taxon>
        <taxon>Trypanosomatida</taxon>
        <taxon>Trypanosomatidae</taxon>
        <taxon>Strigomonadinae</taxon>
        <taxon>Strigomonas</taxon>
    </lineage>
</organism>
<gene>
    <name evidence="1" type="ORF">STCU_11275</name>
</gene>